<proteinExistence type="predicted"/>
<sequence length="131" mass="14297">MLRTATPRANWPNAPRTAGLPRPLDSEAMALLRLFLTPVLERALSWTQLSEDLARKGFRLTFRLGHLVILDDTGEGMCTGSDLGVPLARLAERLGRPCVKASRTGEAGELVESTTPAPTPGNVRRAEPRNR</sequence>
<accession>A0A238KVS9</accession>
<dbReference type="Proteomes" id="UP000207598">
    <property type="component" value="Unassembled WGS sequence"/>
</dbReference>
<feature type="region of interest" description="Disordered" evidence="1">
    <location>
        <begin position="1"/>
        <end position="22"/>
    </location>
</feature>
<feature type="region of interest" description="Disordered" evidence="1">
    <location>
        <begin position="101"/>
        <end position="131"/>
    </location>
</feature>
<reference evidence="2 3" key="1">
    <citation type="submission" date="2017-05" db="EMBL/GenBank/DDBJ databases">
        <authorList>
            <person name="Song R."/>
            <person name="Chenine A.L."/>
            <person name="Ruprecht R.M."/>
        </authorList>
    </citation>
    <scope>NUCLEOTIDE SEQUENCE [LARGE SCALE GENOMIC DNA]</scope>
    <source>
        <strain evidence="2 3">CECT 8898</strain>
    </source>
</reference>
<evidence type="ECO:0000256" key="1">
    <source>
        <dbReference type="SAM" id="MobiDB-lite"/>
    </source>
</evidence>
<gene>
    <name evidence="2" type="ORF">MAA8898_03528</name>
</gene>
<organism evidence="2 3">
    <name type="scientific">Maliponia aquimaris</name>
    <dbReference type="NCBI Taxonomy" id="1673631"/>
    <lineage>
        <taxon>Bacteria</taxon>
        <taxon>Pseudomonadati</taxon>
        <taxon>Pseudomonadota</taxon>
        <taxon>Alphaproteobacteria</taxon>
        <taxon>Rhodobacterales</taxon>
        <taxon>Paracoccaceae</taxon>
        <taxon>Maliponia</taxon>
    </lineage>
</organism>
<protein>
    <submittedName>
        <fullName evidence="2">Uncharacterized protein</fullName>
    </submittedName>
</protein>
<dbReference type="EMBL" id="FXYF01000010">
    <property type="protein sequence ID" value="SMX46798.1"/>
    <property type="molecule type" value="Genomic_DNA"/>
</dbReference>
<dbReference type="AlphaFoldDB" id="A0A238KVS9"/>
<keyword evidence="3" id="KW-1185">Reference proteome</keyword>
<evidence type="ECO:0000313" key="2">
    <source>
        <dbReference type="EMBL" id="SMX46798.1"/>
    </source>
</evidence>
<name>A0A238KVS9_9RHOB</name>
<evidence type="ECO:0000313" key="3">
    <source>
        <dbReference type="Proteomes" id="UP000207598"/>
    </source>
</evidence>